<feature type="region of interest" description="Disordered" evidence="1">
    <location>
        <begin position="21"/>
        <end position="40"/>
    </location>
</feature>
<comment type="caution">
    <text evidence="2">The sequence shown here is derived from an EMBL/GenBank/DDBJ whole genome shotgun (WGS) entry which is preliminary data.</text>
</comment>
<evidence type="ECO:0000313" key="2">
    <source>
        <dbReference type="EMBL" id="MDR7322948.1"/>
    </source>
</evidence>
<organism evidence="2 3">
    <name type="scientific">Catenuloplanes niger</name>
    <dbReference type="NCBI Taxonomy" id="587534"/>
    <lineage>
        <taxon>Bacteria</taxon>
        <taxon>Bacillati</taxon>
        <taxon>Actinomycetota</taxon>
        <taxon>Actinomycetes</taxon>
        <taxon>Micromonosporales</taxon>
        <taxon>Micromonosporaceae</taxon>
        <taxon>Catenuloplanes</taxon>
    </lineage>
</organism>
<evidence type="ECO:0000256" key="1">
    <source>
        <dbReference type="SAM" id="MobiDB-lite"/>
    </source>
</evidence>
<dbReference type="RefSeq" id="WP_310414082.1">
    <property type="nucleotide sequence ID" value="NZ_JAVDYC010000001.1"/>
</dbReference>
<name>A0AAE4CU28_9ACTN</name>
<gene>
    <name evidence="2" type="ORF">J2S44_003198</name>
</gene>
<keyword evidence="3" id="KW-1185">Reference proteome</keyword>
<protein>
    <submittedName>
        <fullName evidence="2">Uncharacterized protein</fullName>
    </submittedName>
</protein>
<dbReference type="Proteomes" id="UP001183629">
    <property type="component" value="Unassembled WGS sequence"/>
</dbReference>
<dbReference type="AlphaFoldDB" id="A0AAE4CU28"/>
<sequence>MSSPLVAPRIANAPRTRRLPLPLIPRRPLPLTRRGGTDTLPDGVDRSLCLHCRRMYPAGAIDVHIERHRAIPVRNRFLLRWRRRLLSPIEMQTLTREESRTHG</sequence>
<evidence type="ECO:0000313" key="3">
    <source>
        <dbReference type="Proteomes" id="UP001183629"/>
    </source>
</evidence>
<reference evidence="2 3" key="1">
    <citation type="submission" date="2023-07" db="EMBL/GenBank/DDBJ databases">
        <title>Sequencing the genomes of 1000 actinobacteria strains.</title>
        <authorList>
            <person name="Klenk H.-P."/>
        </authorList>
    </citation>
    <scope>NUCLEOTIDE SEQUENCE [LARGE SCALE GENOMIC DNA]</scope>
    <source>
        <strain evidence="2 3">DSM 44711</strain>
    </source>
</reference>
<accession>A0AAE4CU28</accession>
<dbReference type="EMBL" id="JAVDYC010000001">
    <property type="protein sequence ID" value="MDR7322948.1"/>
    <property type="molecule type" value="Genomic_DNA"/>
</dbReference>
<proteinExistence type="predicted"/>